<feature type="domain" description="Peptidase M14" evidence="1">
    <location>
        <begin position="42"/>
        <end position="223"/>
    </location>
</feature>
<dbReference type="Gene3D" id="3.40.630.10">
    <property type="entry name" value="Zn peptidases"/>
    <property type="match status" value="1"/>
</dbReference>
<evidence type="ECO:0000313" key="2">
    <source>
        <dbReference type="EMBL" id="MCK8480658.1"/>
    </source>
</evidence>
<keyword evidence="3" id="KW-1185">Reference proteome</keyword>
<dbReference type="SUPFAM" id="SSF53187">
    <property type="entry name" value="Zn-dependent exopeptidases"/>
    <property type="match status" value="1"/>
</dbReference>
<reference evidence="2" key="1">
    <citation type="submission" date="2022-04" db="EMBL/GenBank/DDBJ databases">
        <authorList>
            <person name="Ren T."/>
        </authorList>
    </citation>
    <scope>NUCLEOTIDE SEQUENCE</scope>
    <source>
        <strain evidence="2">F63249</strain>
    </source>
</reference>
<name>A0ABT0H8H4_9FLAO</name>
<evidence type="ECO:0000259" key="1">
    <source>
        <dbReference type="Pfam" id="PF00246"/>
    </source>
</evidence>
<dbReference type="EMBL" id="JALPQF010000007">
    <property type="protein sequence ID" value="MCK8480658.1"/>
    <property type="molecule type" value="Genomic_DNA"/>
</dbReference>
<dbReference type="InterPro" id="IPR000834">
    <property type="entry name" value="Peptidase_M14"/>
</dbReference>
<organism evidence="2 3">
    <name type="scientific">Psychroserpens algicola</name>
    <dbReference type="NCBI Taxonomy" id="1719034"/>
    <lineage>
        <taxon>Bacteria</taxon>
        <taxon>Pseudomonadati</taxon>
        <taxon>Bacteroidota</taxon>
        <taxon>Flavobacteriia</taxon>
        <taxon>Flavobacteriales</taxon>
        <taxon>Flavobacteriaceae</taxon>
        <taxon>Psychroserpens</taxon>
    </lineage>
</organism>
<proteinExistence type="predicted"/>
<comment type="caution">
    <text evidence="2">The sequence shown here is derived from an EMBL/GenBank/DDBJ whole genome shotgun (WGS) entry which is preliminary data.</text>
</comment>
<evidence type="ECO:0000313" key="3">
    <source>
        <dbReference type="Proteomes" id="UP001203687"/>
    </source>
</evidence>
<sequence>MQPETLKSVFKIHKETSLFGRYIHHDSIAPLLEKLDKKFVVDVVGKSVKACPIFSITFGQGAKKILMWSQMHGNESTTTKAVFDMLNVFSDDNHDIQHILSACTIKIIPILNPDGAKAYTRVNANEVDLNRDAQDLSQPESNVLRSVFDTFKPHYCFNLHGQRTIFSAGCTNNSATVSFLAPAQDQDRSVTATRKIAMEIISKMNDNLQKQIKNQVGIYDDGFNLNCVGDTFQSLSVPTVLFEAGHYANDYMREQTREYIFQSLMVSIGYIANTVIEGKLYQPYFDIPKNDKLFFDIIIRNTNGLDVAIQYHEKLVDGIVKFIPKIEKISNLENYFGHKEVNANGFNVLGENNRLIEEGNEIDFVVINNEKILINL</sequence>
<dbReference type="Pfam" id="PF00246">
    <property type="entry name" value="Peptidase_M14"/>
    <property type="match status" value="1"/>
</dbReference>
<protein>
    <submittedName>
        <fullName evidence="2">Peptidase M14</fullName>
    </submittedName>
</protein>
<dbReference type="Proteomes" id="UP001203687">
    <property type="component" value="Unassembled WGS sequence"/>
</dbReference>
<gene>
    <name evidence="2" type="ORF">MUY34_08505</name>
</gene>
<dbReference type="RefSeq" id="WP_248412710.1">
    <property type="nucleotide sequence ID" value="NZ_JALPQF010000007.1"/>
</dbReference>
<accession>A0ABT0H8H4</accession>